<name>A0A841GXC2_9BACT</name>
<dbReference type="AlphaFoldDB" id="A0A841GXC2"/>
<dbReference type="InterPro" id="IPR036390">
    <property type="entry name" value="WH_DNA-bd_sf"/>
</dbReference>
<evidence type="ECO:0000313" key="2">
    <source>
        <dbReference type="Proteomes" id="UP000582837"/>
    </source>
</evidence>
<accession>A0A841GXC2</accession>
<dbReference type="Proteomes" id="UP000582837">
    <property type="component" value="Unassembled WGS sequence"/>
</dbReference>
<organism evidence="1 2">
    <name type="scientific">Longimicrobium terrae</name>
    <dbReference type="NCBI Taxonomy" id="1639882"/>
    <lineage>
        <taxon>Bacteria</taxon>
        <taxon>Pseudomonadati</taxon>
        <taxon>Gemmatimonadota</taxon>
        <taxon>Longimicrobiia</taxon>
        <taxon>Longimicrobiales</taxon>
        <taxon>Longimicrobiaceae</taxon>
        <taxon>Longimicrobium</taxon>
    </lineage>
</organism>
<evidence type="ECO:0000313" key="1">
    <source>
        <dbReference type="EMBL" id="MBB6069906.1"/>
    </source>
</evidence>
<gene>
    <name evidence="1" type="ORF">HNQ61_001523</name>
</gene>
<comment type="caution">
    <text evidence="1">The sequence shown here is derived from an EMBL/GenBank/DDBJ whole genome shotgun (WGS) entry which is preliminary data.</text>
</comment>
<keyword evidence="2" id="KW-1185">Reference proteome</keyword>
<reference evidence="1 2" key="1">
    <citation type="submission" date="2020-08" db="EMBL/GenBank/DDBJ databases">
        <title>Genomic Encyclopedia of Type Strains, Phase IV (KMG-IV): sequencing the most valuable type-strain genomes for metagenomic binning, comparative biology and taxonomic classification.</title>
        <authorList>
            <person name="Goeker M."/>
        </authorList>
    </citation>
    <scope>NUCLEOTIDE SEQUENCE [LARGE SCALE GENOMIC DNA]</scope>
    <source>
        <strain evidence="1 2">DSM 29007</strain>
    </source>
</reference>
<dbReference type="RefSeq" id="WP_170039446.1">
    <property type="nucleotide sequence ID" value="NZ_JABDTL010000002.1"/>
</dbReference>
<protein>
    <submittedName>
        <fullName evidence="1">Uncharacterized protein</fullName>
    </submittedName>
</protein>
<dbReference type="EMBL" id="JACHIA010000003">
    <property type="protein sequence ID" value="MBB6069906.1"/>
    <property type="molecule type" value="Genomic_DNA"/>
</dbReference>
<sequence length="251" mass="27045">MSSSMYESRDRLSSQWARIGGGFSVAPAAEPVDVERLVAESAQAAAQDHRLFFVSATWIGVHHHLVNARRLGRELETLSGLASAAAGAMLSVANLVGQTPRLEAAMRNCTPLAEPRPLFDRIERNAVLRDAARDESHPAFVRWGLWNTDVTLKTDAVRPVRWILAHCPELRVRALLGAGLDAEIVRAVLDEPRTIAAIARATGATYASAHEAAARLEARGILDAPATGRGVALSPLIRSWLEVFPGALMPA</sequence>
<proteinExistence type="predicted"/>
<dbReference type="SUPFAM" id="SSF46785">
    <property type="entry name" value="Winged helix' DNA-binding domain"/>
    <property type="match status" value="1"/>
</dbReference>